<dbReference type="SMART" id="SM00248">
    <property type="entry name" value="ANK"/>
    <property type="match status" value="3"/>
</dbReference>
<dbReference type="AlphaFoldDB" id="A0AAJ0DPR4"/>
<dbReference type="InterPro" id="IPR002110">
    <property type="entry name" value="Ankyrin_rpt"/>
</dbReference>
<dbReference type="InterPro" id="IPR052777">
    <property type="entry name" value="Acetyltransferase_Enz"/>
</dbReference>
<dbReference type="EMBL" id="JAWDJX010000012">
    <property type="protein sequence ID" value="KAK3054273.1"/>
    <property type="molecule type" value="Genomic_DNA"/>
</dbReference>
<dbReference type="CDD" id="cd04301">
    <property type="entry name" value="NAT_SF"/>
    <property type="match status" value="1"/>
</dbReference>
<dbReference type="Gene3D" id="3.40.630.30">
    <property type="match status" value="1"/>
</dbReference>
<protein>
    <recommendedName>
        <fullName evidence="1">N-acetyltransferase domain-containing protein</fullName>
    </recommendedName>
</protein>
<sequence>MAQANVQTTGNPMVILIEACKADDVSLMERALKIASQELNSRYSVQDLLQRGLKRAAARDASRVLKYVLDRGIDVATLSADEIMTNDVPVEPSREVLETLIAYGWDINTRGPCSTSWPLLWYVVQYPDLVRWCLDHGANVDIPEDTGRPGPTILGMAALSGTTETFELLRTAGAPLDPLTLHYAVDQATMSAPVEGSDHCAAYTRRMDMVRHLVDALKLNVNPVKHQAGTQCSTPLCFVARRGTTGQDFRDLVFFLLDHGADLNLDGGTLEGHHWPNPVTCAESSGNSNFLRSVEEWKARDDNTRNKTSSEIKHKTTPTTLHLLNQTSKAKDMCTFTISPITTPDDLASTIKLFKEYATSLNFNLCFQNFDTEMASMPGKYAPPEGALLLARKDSTGEAIGCVGLRALSSDICEMKRLYVAPAGRGTGVGKALTLAVIAEAGRLGYQAMRLDTLPTMNAALKLYSSLGFVEIGAYYATPLEGTVFLELPLSR</sequence>
<dbReference type="PANTHER" id="PTHR43305">
    <property type="entry name" value="FAMILY N-ACETYLTRANSFERASE, PUTATIVE (AFU_ORTHOLOGUE AFUA_2G01380)-RELATED"/>
    <property type="match status" value="1"/>
</dbReference>
<accession>A0AAJ0DPR4</accession>
<feature type="domain" description="N-acetyltransferase" evidence="1">
    <location>
        <begin position="336"/>
        <end position="491"/>
    </location>
</feature>
<dbReference type="Proteomes" id="UP001271007">
    <property type="component" value="Unassembled WGS sequence"/>
</dbReference>
<evidence type="ECO:0000313" key="3">
    <source>
        <dbReference type="Proteomes" id="UP001271007"/>
    </source>
</evidence>
<dbReference type="SUPFAM" id="SSF55729">
    <property type="entry name" value="Acyl-CoA N-acyltransferases (Nat)"/>
    <property type="match status" value="1"/>
</dbReference>
<dbReference type="PANTHER" id="PTHR43305:SF1">
    <property type="entry name" value="FAMILY N-ACETYLTRANSFERASE, PUTATIVE (AFU_ORTHOLOGUE AFUA_2G01380)-RELATED"/>
    <property type="match status" value="1"/>
</dbReference>
<dbReference type="InterPro" id="IPR016181">
    <property type="entry name" value="Acyl_CoA_acyltransferase"/>
</dbReference>
<comment type="caution">
    <text evidence="2">The sequence shown here is derived from an EMBL/GenBank/DDBJ whole genome shotgun (WGS) entry which is preliminary data.</text>
</comment>
<organism evidence="2 3">
    <name type="scientific">Extremus antarcticus</name>
    <dbReference type="NCBI Taxonomy" id="702011"/>
    <lineage>
        <taxon>Eukaryota</taxon>
        <taxon>Fungi</taxon>
        <taxon>Dikarya</taxon>
        <taxon>Ascomycota</taxon>
        <taxon>Pezizomycotina</taxon>
        <taxon>Dothideomycetes</taxon>
        <taxon>Dothideomycetidae</taxon>
        <taxon>Mycosphaerellales</taxon>
        <taxon>Extremaceae</taxon>
        <taxon>Extremus</taxon>
    </lineage>
</organism>
<dbReference type="SUPFAM" id="SSF48403">
    <property type="entry name" value="Ankyrin repeat"/>
    <property type="match status" value="1"/>
</dbReference>
<dbReference type="Pfam" id="PF00583">
    <property type="entry name" value="Acetyltransf_1"/>
    <property type="match status" value="1"/>
</dbReference>
<proteinExistence type="predicted"/>
<dbReference type="GO" id="GO:0016747">
    <property type="term" value="F:acyltransferase activity, transferring groups other than amino-acyl groups"/>
    <property type="evidence" value="ECO:0007669"/>
    <property type="project" value="InterPro"/>
</dbReference>
<reference evidence="2" key="1">
    <citation type="submission" date="2023-04" db="EMBL/GenBank/DDBJ databases">
        <title>Black Yeasts Isolated from many extreme environments.</title>
        <authorList>
            <person name="Coleine C."/>
            <person name="Stajich J.E."/>
            <person name="Selbmann L."/>
        </authorList>
    </citation>
    <scope>NUCLEOTIDE SEQUENCE</scope>
    <source>
        <strain evidence="2">CCFEE 5312</strain>
    </source>
</reference>
<keyword evidence="3" id="KW-1185">Reference proteome</keyword>
<evidence type="ECO:0000259" key="1">
    <source>
        <dbReference type="PROSITE" id="PS51186"/>
    </source>
</evidence>
<dbReference type="Gene3D" id="1.25.40.20">
    <property type="entry name" value="Ankyrin repeat-containing domain"/>
    <property type="match status" value="1"/>
</dbReference>
<dbReference type="InterPro" id="IPR000182">
    <property type="entry name" value="GNAT_dom"/>
</dbReference>
<dbReference type="PROSITE" id="PS51186">
    <property type="entry name" value="GNAT"/>
    <property type="match status" value="1"/>
</dbReference>
<gene>
    <name evidence="2" type="ORF">LTR09_004541</name>
</gene>
<name>A0AAJ0DPR4_9PEZI</name>
<dbReference type="InterPro" id="IPR036770">
    <property type="entry name" value="Ankyrin_rpt-contain_sf"/>
</dbReference>
<evidence type="ECO:0000313" key="2">
    <source>
        <dbReference type="EMBL" id="KAK3054273.1"/>
    </source>
</evidence>